<proteinExistence type="inferred from homology"/>
<dbReference type="PANTHER" id="PTHR43630:SF1">
    <property type="entry name" value="POLY-BETA-1,6-N-ACETYL-D-GLUCOSAMINE SYNTHASE"/>
    <property type="match status" value="1"/>
</dbReference>
<keyword evidence="4" id="KW-1133">Transmembrane helix</keyword>
<sequence>MIFTVLFYIFVAATVIQIIYYFYFSVFAFEKKKTQLKSNEIPVSIIILVKNEAGNLANYIQNILQQNYSNFEIVLINNASSDTTLDIIEELQNQHSNIKLVNVKNTEAFWGNKKYSLTLGIKAASHEHLLFTETNSTPISKNWINEMAFNFSKEKTIVIGYKKLKSKKHSFSNLLFRFDNIINTIQSFSFTKTGSAFTANSGNIGYTKSDFFKINGFINHLNIFIGESDLFLKDASTNKNTVTATSNASFVESSGIYSFKKWFSEKRKQSIVTSLYKFKHKFFLRLFIISKILFYPLAIYLAVLNWKIITPIIFVYFLIQYIIIGKSAYKLQEKQILFFLPILDICLLLLQITIFISTRISKPTHWK</sequence>
<gene>
    <name evidence="6" type="ORF">H3Z83_10750</name>
</gene>
<feature type="transmembrane region" description="Helical" evidence="4">
    <location>
        <begin position="336"/>
        <end position="357"/>
    </location>
</feature>
<accession>A0A839AR73</accession>
<feature type="transmembrane region" description="Helical" evidence="4">
    <location>
        <begin position="308"/>
        <end position="324"/>
    </location>
</feature>
<evidence type="ECO:0000256" key="2">
    <source>
        <dbReference type="ARBA" id="ARBA00022676"/>
    </source>
</evidence>
<name>A0A839AR73_9FLAO</name>
<organism evidence="6 7">
    <name type="scientific">Tenacibaculum pelagium</name>
    <dbReference type="NCBI Taxonomy" id="2759527"/>
    <lineage>
        <taxon>Bacteria</taxon>
        <taxon>Pseudomonadati</taxon>
        <taxon>Bacteroidota</taxon>
        <taxon>Flavobacteriia</taxon>
        <taxon>Flavobacteriales</taxon>
        <taxon>Flavobacteriaceae</taxon>
        <taxon>Tenacibaculum</taxon>
    </lineage>
</organism>
<evidence type="ECO:0000259" key="5">
    <source>
        <dbReference type="Pfam" id="PF00535"/>
    </source>
</evidence>
<dbReference type="InterPro" id="IPR001173">
    <property type="entry name" value="Glyco_trans_2-like"/>
</dbReference>
<dbReference type="AlphaFoldDB" id="A0A839AR73"/>
<comment type="caution">
    <text evidence="6">The sequence shown here is derived from an EMBL/GenBank/DDBJ whole genome shotgun (WGS) entry which is preliminary data.</text>
</comment>
<evidence type="ECO:0000256" key="4">
    <source>
        <dbReference type="SAM" id="Phobius"/>
    </source>
</evidence>
<dbReference type="Gene3D" id="3.90.550.10">
    <property type="entry name" value="Spore Coat Polysaccharide Biosynthesis Protein SpsA, Chain A"/>
    <property type="match status" value="1"/>
</dbReference>
<feature type="transmembrane region" description="Helical" evidence="4">
    <location>
        <begin position="282"/>
        <end position="302"/>
    </location>
</feature>
<evidence type="ECO:0000256" key="1">
    <source>
        <dbReference type="ARBA" id="ARBA00006739"/>
    </source>
</evidence>
<dbReference type="Proteomes" id="UP000563906">
    <property type="component" value="Unassembled WGS sequence"/>
</dbReference>
<protein>
    <submittedName>
        <fullName evidence="6">Glycosyltransferase</fullName>
    </submittedName>
</protein>
<comment type="similarity">
    <text evidence="1">Belongs to the glycosyltransferase 2 family.</text>
</comment>
<keyword evidence="3 6" id="KW-0808">Transferase</keyword>
<dbReference type="InterPro" id="IPR029044">
    <property type="entry name" value="Nucleotide-diphossugar_trans"/>
</dbReference>
<keyword evidence="4" id="KW-0812">Transmembrane</keyword>
<keyword evidence="7" id="KW-1185">Reference proteome</keyword>
<evidence type="ECO:0000313" key="6">
    <source>
        <dbReference type="EMBL" id="MBA6156996.1"/>
    </source>
</evidence>
<keyword evidence="4" id="KW-0472">Membrane</keyword>
<reference evidence="6 7" key="1">
    <citation type="submission" date="2020-07" db="EMBL/GenBank/DDBJ databases">
        <title>Bacterium isolated from marine sediment.</title>
        <authorList>
            <person name="Shang D."/>
            <person name="Du Z.-J."/>
        </authorList>
    </citation>
    <scope>NUCLEOTIDE SEQUENCE [LARGE SCALE GENOMIC DNA]</scope>
    <source>
        <strain evidence="6 7">S7007</strain>
    </source>
</reference>
<dbReference type="EMBL" id="JACGLS010000005">
    <property type="protein sequence ID" value="MBA6156996.1"/>
    <property type="molecule type" value="Genomic_DNA"/>
</dbReference>
<evidence type="ECO:0000313" key="7">
    <source>
        <dbReference type="Proteomes" id="UP000563906"/>
    </source>
</evidence>
<feature type="transmembrane region" description="Helical" evidence="4">
    <location>
        <begin position="6"/>
        <end position="29"/>
    </location>
</feature>
<evidence type="ECO:0000256" key="3">
    <source>
        <dbReference type="ARBA" id="ARBA00022679"/>
    </source>
</evidence>
<dbReference type="GO" id="GO:0016757">
    <property type="term" value="F:glycosyltransferase activity"/>
    <property type="evidence" value="ECO:0007669"/>
    <property type="project" value="UniProtKB-KW"/>
</dbReference>
<dbReference type="RefSeq" id="WP_182125496.1">
    <property type="nucleotide sequence ID" value="NZ_JACGLS010000005.1"/>
</dbReference>
<dbReference type="PANTHER" id="PTHR43630">
    <property type="entry name" value="POLY-BETA-1,6-N-ACETYL-D-GLUCOSAMINE SYNTHASE"/>
    <property type="match status" value="1"/>
</dbReference>
<dbReference type="SUPFAM" id="SSF53448">
    <property type="entry name" value="Nucleotide-diphospho-sugar transferases"/>
    <property type="match status" value="1"/>
</dbReference>
<feature type="domain" description="Glycosyltransferase 2-like" evidence="5">
    <location>
        <begin position="44"/>
        <end position="160"/>
    </location>
</feature>
<dbReference type="Pfam" id="PF00535">
    <property type="entry name" value="Glycos_transf_2"/>
    <property type="match status" value="1"/>
</dbReference>
<keyword evidence="2" id="KW-0328">Glycosyltransferase</keyword>